<dbReference type="GO" id="GO:0003677">
    <property type="term" value="F:DNA binding"/>
    <property type="evidence" value="ECO:0007669"/>
    <property type="project" value="UniProtKB-KW"/>
</dbReference>
<dbReference type="SMART" id="SM00418">
    <property type="entry name" value="HTH_ARSR"/>
    <property type="match status" value="1"/>
</dbReference>
<dbReference type="NCBIfam" id="NF033788">
    <property type="entry name" value="HTH_metalloreg"/>
    <property type="match status" value="1"/>
</dbReference>
<proteinExistence type="predicted"/>
<dbReference type="CDD" id="cd00090">
    <property type="entry name" value="HTH_ARSR"/>
    <property type="match status" value="1"/>
</dbReference>
<dbReference type="InterPro" id="IPR001845">
    <property type="entry name" value="HTH_ArsR_DNA-bd_dom"/>
</dbReference>
<dbReference type="PROSITE" id="PS50987">
    <property type="entry name" value="HTH_ARSR_2"/>
    <property type="match status" value="1"/>
</dbReference>
<dbReference type="PANTHER" id="PTHR33154:SF33">
    <property type="entry name" value="TRANSCRIPTIONAL REPRESSOR SDPR"/>
    <property type="match status" value="1"/>
</dbReference>
<organism evidence="5 6">
    <name type="scientific">Brevibacillus nitrificans</name>
    <dbReference type="NCBI Taxonomy" id="651560"/>
    <lineage>
        <taxon>Bacteria</taxon>
        <taxon>Bacillati</taxon>
        <taxon>Bacillota</taxon>
        <taxon>Bacilli</taxon>
        <taxon>Bacillales</taxon>
        <taxon>Paenibacillaceae</taxon>
        <taxon>Brevibacillus</taxon>
    </lineage>
</organism>
<dbReference type="InterPro" id="IPR011991">
    <property type="entry name" value="ArsR-like_HTH"/>
</dbReference>
<dbReference type="PRINTS" id="PR00778">
    <property type="entry name" value="HTHARSR"/>
</dbReference>
<dbReference type="InterPro" id="IPR036388">
    <property type="entry name" value="WH-like_DNA-bd_sf"/>
</dbReference>
<evidence type="ECO:0000313" key="6">
    <source>
        <dbReference type="Proteomes" id="UP000269573"/>
    </source>
</evidence>
<keyword evidence="1" id="KW-0805">Transcription regulation</keyword>
<dbReference type="Pfam" id="PF12840">
    <property type="entry name" value="HTH_20"/>
    <property type="match status" value="1"/>
</dbReference>
<dbReference type="InterPro" id="IPR036390">
    <property type="entry name" value="WH_DNA-bd_sf"/>
</dbReference>
<name>A0A3M8DME2_9BACL</name>
<comment type="caution">
    <text evidence="5">The sequence shown here is derived from an EMBL/GenBank/DDBJ whole genome shotgun (WGS) entry which is preliminary data.</text>
</comment>
<sequence length="119" mass="13536">MPGKKPVMEVATLSALAEPNRMQIVELLRDGPLTVGEIADRLGLRQPQASKHLKVLSENGILEVKAEANRRIYKLRSEPFQALDTWVKSFQSVMESRFDNLEEYLRELQGKENKNQANS</sequence>
<evidence type="ECO:0000256" key="2">
    <source>
        <dbReference type="ARBA" id="ARBA00023125"/>
    </source>
</evidence>
<dbReference type="GO" id="GO:0003700">
    <property type="term" value="F:DNA-binding transcription factor activity"/>
    <property type="evidence" value="ECO:0007669"/>
    <property type="project" value="InterPro"/>
</dbReference>
<dbReference type="SUPFAM" id="SSF46785">
    <property type="entry name" value="Winged helix' DNA-binding domain"/>
    <property type="match status" value="1"/>
</dbReference>
<keyword evidence="3" id="KW-0804">Transcription</keyword>
<protein>
    <submittedName>
        <fullName evidence="5">ArsR family transcriptional regulator</fullName>
    </submittedName>
</protein>
<gene>
    <name evidence="5" type="ORF">EDM59_09190</name>
</gene>
<dbReference type="EMBL" id="RHHU01000003">
    <property type="protein sequence ID" value="RNB89248.1"/>
    <property type="molecule type" value="Genomic_DNA"/>
</dbReference>
<evidence type="ECO:0000259" key="4">
    <source>
        <dbReference type="PROSITE" id="PS50987"/>
    </source>
</evidence>
<evidence type="ECO:0000256" key="1">
    <source>
        <dbReference type="ARBA" id="ARBA00023015"/>
    </source>
</evidence>
<dbReference type="InterPro" id="IPR051081">
    <property type="entry name" value="HTH_MetalResp_TranReg"/>
</dbReference>
<dbReference type="Gene3D" id="1.10.10.10">
    <property type="entry name" value="Winged helix-like DNA-binding domain superfamily/Winged helix DNA-binding domain"/>
    <property type="match status" value="1"/>
</dbReference>
<accession>A0A3M8DME2</accession>
<keyword evidence="2" id="KW-0238">DNA-binding</keyword>
<feature type="domain" description="HTH arsR-type" evidence="4">
    <location>
        <begin position="1"/>
        <end position="97"/>
    </location>
</feature>
<dbReference type="RefSeq" id="WP_122923276.1">
    <property type="nucleotide sequence ID" value="NZ_RHHU01000003.1"/>
</dbReference>
<dbReference type="AlphaFoldDB" id="A0A3M8DME2"/>
<reference evidence="5 6" key="1">
    <citation type="submission" date="2018-10" db="EMBL/GenBank/DDBJ databases">
        <title>Phylogenomics of Brevibacillus.</title>
        <authorList>
            <person name="Dunlap C."/>
        </authorList>
    </citation>
    <scope>NUCLEOTIDE SEQUENCE [LARGE SCALE GENOMIC DNA]</scope>
    <source>
        <strain evidence="5 6">JCM 15774</strain>
    </source>
</reference>
<evidence type="ECO:0000256" key="3">
    <source>
        <dbReference type="ARBA" id="ARBA00023163"/>
    </source>
</evidence>
<evidence type="ECO:0000313" key="5">
    <source>
        <dbReference type="EMBL" id="RNB89248.1"/>
    </source>
</evidence>
<keyword evidence="6" id="KW-1185">Reference proteome</keyword>
<dbReference type="Proteomes" id="UP000269573">
    <property type="component" value="Unassembled WGS sequence"/>
</dbReference>
<dbReference type="PANTHER" id="PTHR33154">
    <property type="entry name" value="TRANSCRIPTIONAL REGULATOR, ARSR FAMILY"/>
    <property type="match status" value="1"/>
</dbReference>